<dbReference type="KEGG" id="cma:Cmaq_0956"/>
<dbReference type="RefSeq" id="WP_012186007.1">
    <property type="nucleotide sequence ID" value="NC_009954.1"/>
</dbReference>
<dbReference type="OrthoDB" id="375989at2157"/>
<proteinExistence type="predicted"/>
<organism evidence="1 2">
    <name type="scientific">Caldivirga maquilingensis (strain ATCC 700844 / DSM 13496 / JCM 10307 / IC-167)</name>
    <dbReference type="NCBI Taxonomy" id="397948"/>
    <lineage>
        <taxon>Archaea</taxon>
        <taxon>Thermoproteota</taxon>
        <taxon>Thermoprotei</taxon>
        <taxon>Thermoproteales</taxon>
        <taxon>Thermoproteaceae</taxon>
        <taxon>Caldivirga</taxon>
    </lineage>
</organism>
<evidence type="ECO:0000313" key="1">
    <source>
        <dbReference type="EMBL" id="ABW01788.1"/>
    </source>
</evidence>
<sequence length="303" mass="34800">MRELKLKVRRLVEKMVMVDDVPEDVVNDVVSELGYYVKSGYSDELAERLVLSYRERIMSRLMSNIKQHMPGRGGIEKVLPFLLRESLEEMGLSGYVSPMLYGQPVDLTISMGAFHAPVIIIGYKASRKDLYRISRLRSMGINPMVVSLDNNFKDAVKFKVDYLNEPKYYRVIIAGESLKRLLGSVSLISGRSLRPSRSMEITYMLWSGLRRMGYLVVPGKRISDLEVYGFGRYLIRIQGKPTMWDPYYRKFNTVLIITGSNGIRVKDSVIIMGFNYLEKLVNESGLRMSSLRRLVSREGDHIE</sequence>
<dbReference type="Proteomes" id="UP000001137">
    <property type="component" value="Chromosome"/>
</dbReference>
<dbReference type="GeneID" id="5708950"/>
<evidence type="ECO:0000313" key="2">
    <source>
        <dbReference type="Proteomes" id="UP000001137"/>
    </source>
</evidence>
<gene>
    <name evidence="1" type="ordered locus">Cmaq_0956</name>
</gene>
<dbReference type="EMBL" id="CP000852">
    <property type="protein sequence ID" value="ABW01788.1"/>
    <property type="molecule type" value="Genomic_DNA"/>
</dbReference>
<dbReference type="AlphaFoldDB" id="A8MDD2"/>
<protein>
    <submittedName>
        <fullName evidence="1">Uncharacterized protein</fullName>
    </submittedName>
</protein>
<keyword evidence="2" id="KW-1185">Reference proteome</keyword>
<dbReference type="eggNOG" id="arCOG05598">
    <property type="taxonomic scope" value="Archaea"/>
</dbReference>
<accession>A8MDD2</accession>
<reference evidence="1 2" key="1">
    <citation type="submission" date="2007-10" db="EMBL/GenBank/DDBJ databases">
        <title>Complete sequence of Caldivirga maquilingensis IC-167.</title>
        <authorList>
            <consortium name="US DOE Joint Genome Institute"/>
            <person name="Copeland A."/>
            <person name="Lucas S."/>
            <person name="Lapidus A."/>
            <person name="Barry K."/>
            <person name="Glavina del Rio T."/>
            <person name="Dalin E."/>
            <person name="Tice H."/>
            <person name="Pitluck S."/>
            <person name="Saunders E."/>
            <person name="Brettin T."/>
            <person name="Bruce D."/>
            <person name="Detter J.C."/>
            <person name="Han C."/>
            <person name="Schmutz J."/>
            <person name="Larimer F."/>
            <person name="Land M."/>
            <person name="Hauser L."/>
            <person name="Kyrpides N."/>
            <person name="Ivanova N."/>
            <person name="Biddle J.F."/>
            <person name="Zhang Z."/>
            <person name="Fitz-Gibbon S.T."/>
            <person name="Lowe T.M."/>
            <person name="Saltikov C."/>
            <person name="House C.H."/>
            <person name="Richardson P."/>
        </authorList>
    </citation>
    <scope>NUCLEOTIDE SEQUENCE [LARGE SCALE GENOMIC DNA]</scope>
    <source>
        <strain evidence="2">ATCC 700844 / DSM 13496 / JCM 10307 / IC-167</strain>
    </source>
</reference>
<dbReference type="HOGENOM" id="CLU_917035_0_0_2"/>
<name>A8MDD2_CALMQ</name>